<comment type="caution">
    <text evidence="2">The sequence shown here is derived from an EMBL/GenBank/DDBJ whole genome shotgun (WGS) entry which is preliminary data.</text>
</comment>
<dbReference type="EMBL" id="QOHL01000005">
    <property type="protein sequence ID" value="RZB12911.1"/>
    <property type="molecule type" value="Genomic_DNA"/>
</dbReference>
<protein>
    <submittedName>
        <fullName evidence="2">Uncharacterized protein</fullName>
    </submittedName>
</protein>
<evidence type="ECO:0000313" key="3">
    <source>
        <dbReference type="Proteomes" id="UP000293377"/>
    </source>
</evidence>
<feature type="coiled-coil region" evidence="1">
    <location>
        <begin position="158"/>
        <end position="185"/>
    </location>
</feature>
<gene>
    <name evidence="2" type="ORF">DRF75_01805</name>
</gene>
<dbReference type="RefSeq" id="WP_165375556.1">
    <property type="nucleotide sequence ID" value="NZ_QOHL01000005.1"/>
</dbReference>
<organism evidence="2 3">
    <name type="scientific">Ehrlichia minasensis</name>
    <dbReference type="NCBI Taxonomy" id="1242993"/>
    <lineage>
        <taxon>Bacteria</taxon>
        <taxon>Pseudomonadati</taxon>
        <taxon>Pseudomonadota</taxon>
        <taxon>Alphaproteobacteria</taxon>
        <taxon>Rickettsiales</taxon>
        <taxon>Anaplasmataceae</taxon>
        <taxon>Ehrlichia</taxon>
    </lineage>
</organism>
<feature type="non-terminal residue" evidence="2">
    <location>
        <position position="1"/>
    </location>
</feature>
<evidence type="ECO:0000313" key="2">
    <source>
        <dbReference type="EMBL" id="RZB12911.1"/>
    </source>
</evidence>
<dbReference type="Proteomes" id="UP000293377">
    <property type="component" value="Unassembled WGS sequence"/>
</dbReference>
<keyword evidence="3" id="KW-1185">Reference proteome</keyword>
<name>A0A4Q6I4W1_9RICK</name>
<accession>A0A4Q6I4W1</accession>
<dbReference type="AlphaFoldDB" id="A0A4Q6I4W1"/>
<evidence type="ECO:0000256" key="1">
    <source>
        <dbReference type="SAM" id="Coils"/>
    </source>
</evidence>
<reference evidence="2 3" key="1">
    <citation type="submission" date="2018-06" db="EMBL/GenBank/DDBJ databases">
        <title>Complete Genome Sequence of Ehrlichia minasensis Isolated From Cattle.</title>
        <authorList>
            <person name="Aguiar D.M."/>
            <person name="Araujo J.P.A.Jr."/>
            <person name="Nakazato L."/>
            <person name="Bard E."/>
            <person name="Cabezas-Cruz A."/>
        </authorList>
    </citation>
    <scope>NUCLEOTIDE SEQUENCE [LARGE SCALE GENOMIC DNA]</scope>
    <source>
        <strain evidence="2 3">B11</strain>
    </source>
</reference>
<proteinExistence type="predicted"/>
<keyword evidence="1" id="KW-0175">Coiled coil</keyword>
<sequence>SNAQIEIANTNAEQENILNSTTEENTINLNIEEQLINNPEIQVNPNIQIEPTIADAMQEPDNSNAQIEIAVANLIGELGNINEIHPDVSENHIIQAAINAATEQETVSITHNDINKIMKMDDSAVSRQKIVKETVAKIQENINDIVLQIVKNTIIKTKKDVNCTMQNLEDLHANTTQENLNAQIETTIADAMEEEQVVPDIISTILQENPNNTQIEEEQVVPNIINTVLQENPNNTQIEEDLANAIEEEQVVPNIINTVLQENPNNTQIEEDLADAIEEEVNIQSDDISSNNEAVVELDMSARSLRHSASTELNDFYSEQLNTRYNNINR</sequence>